<name>W1Y877_9ZZZZ</name>
<feature type="non-terminal residue" evidence="1">
    <location>
        <position position="54"/>
    </location>
</feature>
<accession>W1Y877</accession>
<dbReference type="AlphaFoldDB" id="W1Y877"/>
<comment type="caution">
    <text evidence="1">The sequence shown here is derived from an EMBL/GenBank/DDBJ whole genome shotgun (WGS) entry which is preliminary data.</text>
</comment>
<organism evidence="1">
    <name type="scientific">human gut metagenome</name>
    <dbReference type="NCBI Taxonomy" id="408170"/>
    <lineage>
        <taxon>unclassified sequences</taxon>
        <taxon>metagenomes</taxon>
        <taxon>organismal metagenomes</taxon>
    </lineage>
</organism>
<sequence length="54" mass="6529">MLENLMIELENLCDEELHNTYNIDIETSDIEVYKLYDKLIDDNNILIPLKWPIY</sequence>
<proteinExistence type="predicted"/>
<evidence type="ECO:0000313" key="1">
    <source>
        <dbReference type="EMBL" id="ETJ37329.1"/>
    </source>
</evidence>
<gene>
    <name evidence="1" type="ORF">Q604_UNBC08453G0001</name>
</gene>
<protein>
    <submittedName>
        <fullName evidence="1">Uncharacterized protein</fullName>
    </submittedName>
</protein>
<dbReference type="EMBL" id="AZMM01008453">
    <property type="protein sequence ID" value="ETJ37329.1"/>
    <property type="molecule type" value="Genomic_DNA"/>
</dbReference>
<reference evidence="1" key="1">
    <citation type="submission" date="2013-12" db="EMBL/GenBank/DDBJ databases">
        <title>A Varibaculum cambriense genome reconstructed from a premature infant gut community with otherwise low bacterial novelty that shifts toward anaerobic metabolism during the third week of life.</title>
        <authorList>
            <person name="Brown C.T."/>
            <person name="Sharon I."/>
            <person name="Thomas B.C."/>
            <person name="Castelle C.J."/>
            <person name="Morowitz M.J."/>
            <person name="Banfield J.F."/>
        </authorList>
    </citation>
    <scope>NUCLEOTIDE SEQUENCE</scope>
</reference>